<comment type="subcellular location">
    <subcellularLocation>
        <location evidence="2">Cell membrane</location>
        <topology evidence="2">Lipid-anchor</topology>
    </subcellularLocation>
</comment>
<keyword evidence="2" id="KW-0472">Membrane</keyword>
<dbReference type="InterPro" id="IPR010131">
    <property type="entry name" value="MdtP/NodT-like"/>
</dbReference>
<dbReference type="AlphaFoldDB" id="A0A7H1NT74"/>
<dbReference type="Gene3D" id="2.20.200.10">
    <property type="entry name" value="Outer membrane efflux proteins (OEP)"/>
    <property type="match status" value="1"/>
</dbReference>
<sequence>MGLRCQALKRKNQGVRPFISRLVYCLGASTILAGCDLAPDYHPQQFVVPSSWHGEGPFQIATPREGILRSDWWTLYNDPILNALEARLEKLNPDLQAAAEIFTQSRALAVEAESSLFPQVGIAAGGSNNKRSANNLFRARDDQVTMSSQFYSGVATWEPDFWSLIRNRTREQEIFAQQAAAEYALAKLSLRAELANNYILLRGMDAQNAVYDESIVYYEKAVHLTKIRQQGAISSGIDVARAQNQLSMTKAAQEELRAKRAVILHAIAILVNVSPSSFQIQPADRLTLELPTIPVGLPADLLQRRPDISSAERAMAAANREIGIARAAFYPNVTFSITGGFMDNGIDLASLANSMWSYGGMAVLPLFEGGLRRAELQRSWAKYRETVDNYRSTVLAAFKEVEDSLSNINHLGQSYEDQKQAVAASTKVQAMTMTLYQGALTNYLDVIVAQIARITAQISAIQVKTQQIQASVQLIRALGGGWKEARLPKRKDIRSLGVLQYEGIDNPKPVGNVPYNKSPLDTNLTGSSLQRE</sequence>
<evidence type="ECO:0000313" key="4">
    <source>
        <dbReference type="EMBL" id="QNT78984.1"/>
    </source>
</evidence>
<dbReference type="InterPro" id="IPR003423">
    <property type="entry name" value="OMP_efflux"/>
</dbReference>
<comment type="similarity">
    <text evidence="1 2">Belongs to the outer membrane factor (OMF) (TC 1.B.17) family.</text>
</comment>
<evidence type="ECO:0000256" key="3">
    <source>
        <dbReference type="SAM" id="MobiDB-lite"/>
    </source>
</evidence>
<dbReference type="SUPFAM" id="SSF56954">
    <property type="entry name" value="Outer membrane efflux proteins (OEP)"/>
    <property type="match status" value="1"/>
</dbReference>
<accession>A0A7H1NT74</accession>
<dbReference type="NCBIfam" id="TIGR01845">
    <property type="entry name" value="outer_NodT"/>
    <property type="match status" value="1"/>
</dbReference>
<dbReference type="GO" id="GO:0005886">
    <property type="term" value="C:plasma membrane"/>
    <property type="evidence" value="ECO:0007669"/>
    <property type="project" value="UniProtKB-SubCell"/>
</dbReference>
<keyword evidence="2" id="KW-0564">Palmitate</keyword>
<feature type="compositionally biased region" description="Polar residues" evidence="3">
    <location>
        <begin position="519"/>
        <end position="532"/>
    </location>
</feature>
<keyword evidence="2" id="KW-0812">Transmembrane</keyword>
<gene>
    <name evidence="4" type="primary">oprM_5</name>
    <name evidence="4" type="ORF">JGUZn3_17670</name>
</gene>
<proteinExistence type="inferred from homology"/>
<dbReference type="PROSITE" id="PS51257">
    <property type="entry name" value="PROKAR_LIPOPROTEIN"/>
    <property type="match status" value="1"/>
</dbReference>
<dbReference type="GO" id="GO:0015562">
    <property type="term" value="F:efflux transmembrane transporter activity"/>
    <property type="evidence" value="ECO:0007669"/>
    <property type="project" value="InterPro"/>
</dbReference>
<dbReference type="KEGG" id="ebla:JGUZn3_17670"/>
<feature type="region of interest" description="Disordered" evidence="3">
    <location>
        <begin position="510"/>
        <end position="532"/>
    </location>
</feature>
<name>A0A7H1NT74_9PROT</name>
<dbReference type="PANTHER" id="PTHR30203">
    <property type="entry name" value="OUTER MEMBRANE CATION EFFLUX PROTEIN"/>
    <property type="match status" value="1"/>
</dbReference>
<dbReference type="Pfam" id="PF02321">
    <property type="entry name" value="OEP"/>
    <property type="match status" value="2"/>
</dbReference>
<keyword evidence="2" id="KW-0449">Lipoprotein</keyword>
<evidence type="ECO:0000313" key="5">
    <source>
        <dbReference type="Proteomes" id="UP000516349"/>
    </source>
</evidence>
<evidence type="ECO:0000256" key="1">
    <source>
        <dbReference type="ARBA" id="ARBA00007613"/>
    </source>
</evidence>
<protein>
    <submittedName>
        <fullName evidence="4">Outer membrane protein OprM</fullName>
    </submittedName>
</protein>
<dbReference type="EMBL" id="CP060244">
    <property type="protein sequence ID" value="QNT78984.1"/>
    <property type="molecule type" value="Genomic_DNA"/>
</dbReference>
<evidence type="ECO:0000256" key="2">
    <source>
        <dbReference type="RuleBase" id="RU362097"/>
    </source>
</evidence>
<dbReference type="Proteomes" id="UP000516349">
    <property type="component" value="Chromosome"/>
</dbReference>
<organism evidence="4 5">
    <name type="scientific">Entomobacter blattae</name>
    <dbReference type="NCBI Taxonomy" id="2762277"/>
    <lineage>
        <taxon>Bacteria</taxon>
        <taxon>Pseudomonadati</taxon>
        <taxon>Pseudomonadota</taxon>
        <taxon>Alphaproteobacteria</taxon>
        <taxon>Acetobacterales</taxon>
        <taxon>Acetobacteraceae</taxon>
        <taxon>Entomobacter</taxon>
    </lineage>
</organism>
<dbReference type="PANTHER" id="PTHR30203:SF33">
    <property type="entry name" value="BLR4455 PROTEIN"/>
    <property type="match status" value="1"/>
</dbReference>
<keyword evidence="5" id="KW-1185">Reference proteome</keyword>
<reference evidence="4 5" key="1">
    <citation type="submission" date="2020-08" db="EMBL/GenBank/DDBJ databases">
        <title>Complete genome sequence of Entomobacter blattae G55GP.</title>
        <authorList>
            <person name="Poehlein A."/>
            <person name="Guzman J."/>
            <person name="Daniel R."/>
            <person name="Vilcinskas A."/>
        </authorList>
    </citation>
    <scope>NUCLEOTIDE SEQUENCE [LARGE SCALE GENOMIC DNA]</scope>
    <source>
        <strain evidence="4 5">G55GP</strain>
    </source>
</reference>
<keyword evidence="2" id="KW-1134">Transmembrane beta strand</keyword>
<dbReference type="Gene3D" id="1.20.1600.10">
    <property type="entry name" value="Outer membrane efflux proteins (OEP)"/>
    <property type="match status" value="1"/>
</dbReference>